<reference evidence="2 3" key="1">
    <citation type="journal article" date="2010" name="J. Bacteriol.">
        <title>Complete genome sequence of the thermophilic, obligately chemolithoautotrophic hydrogen-oxidizing bacterium Hydrogenobacter thermophilus TK-6.</title>
        <authorList>
            <person name="Arai H."/>
            <person name="Kanbe H."/>
            <person name="Ishii M."/>
            <person name="Igarashi Y."/>
        </authorList>
    </citation>
    <scope>NUCLEOTIDE SEQUENCE [LARGE SCALE GENOMIC DNA]</scope>
    <source>
        <strain evidence="3">DSM 6534 / IAM 12695 / TK-6 [Tokyo]</strain>
    </source>
</reference>
<gene>
    <name evidence="2" type="ordered locus">HTH_1437</name>
</gene>
<dbReference type="SUPFAM" id="SSF48452">
    <property type="entry name" value="TPR-like"/>
    <property type="match status" value="1"/>
</dbReference>
<dbReference type="AlphaFoldDB" id="D3DJ86"/>
<evidence type="ECO:0000313" key="2">
    <source>
        <dbReference type="EMBL" id="BAI69888.1"/>
    </source>
</evidence>
<dbReference type="RefSeq" id="WP_012964068.1">
    <property type="nucleotide sequence ID" value="NC_013799.1"/>
</dbReference>
<feature type="repeat" description="TPR" evidence="1">
    <location>
        <begin position="36"/>
        <end position="69"/>
    </location>
</feature>
<dbReference type="PROSITE" id="PS50005">
    <property type="entry name" value="TPR"/>
    <property type="match status" value="1"/>
</dbReference>
<dbReference type="Proteomes" id="UP000002574">
    <property type="component" value="Chromosome"/>
</dbReference>
<dbReference type="InterPro" id="IPR011990">
    <property type="entry name" value="TPR-like_helical_dom_sf"/>
</dbReference>
<sequence length="80" mass="9362">MMEKDYRGPFSRMGEGLLEKYIEDLKKELEGKPDDPDLNFKLGVAYARLKKIEEARQIYKKLKDINPALAKELLDVIYEV</sequence>
<accession>D3DJ86</accession>
<dbReference type="KEGG" id="hte:Hydth_1426"/>
<evidence type="ECO:0000313" key="3">
    <source>
        <dbReference type="Proteomes" id="UP000002574"/>
    </source>
</evidence>
<dbReference type="EMBL" id="AP011112">
    <property type="protein sequence ID" value="BAI69888.1"/>
    <property type="molecule type" value="Genomic_DNA"/>
</dbReference>
<organism evidence="2 3">
    <name type="scientific">Hydrogenobacter thermophilus (strain DSM 6534 / IAM 12695 / TK-6)</name>
    <dbReference type="NCBI Taxonomy" id="608538"/>
    <lineage>
        <taxon>Bacteria</taxon>
        <taxon>Pseudomonadati</taxon>
        <taxon>Aquificota</taxon>
        <taxon>Aquificia</taxon>
        <taxon>Aquificales</taxon>
        <taxon>Aquificaceae</taxon>
        <taxon>Hydrogenobacter</taxon>
    </lineage>
</organism>
<keyword evidence="3" id="KW-1185">Reference proteome</keyword>
<evidence type="ECO:0000256" key="1">
    <source>
        <dbReference type="PROSITE-ProRule" id="PRU00339"/>
    </source>
</evidence>
<dbReference type="KEGG" id="hth:HTH_1437"/>
<proteinExistence type="predicted"/>
<dbReference type="InterPro" id="IPR019734">
    <property type="entry name" value="TPR_rpt"/>
</dbReference>
<dbReference type="OrthoDB" id="15267at2"/>
<protein>
    <submittedName>
        <fullName evidence="2">Uncharacterized protein</fullName>
    </submittedName>
</protein>
<name>D3DJ86_HYDTT</name>
<dbReference type="STRING" id="608538.HTH_1437"/>
<keyword evidence="1" id="KW-0802">TPR repeat</keyword>
<dbReference type="Gene3D" id="1.25.40.10">
    <property type="entry name" value="Tetratricopeptide repeat domain"/>
    <property type="match status" value="1"/>
</dbReference>